<keyword evidence="3" id="KW-1185">Reference proteome</keyword>
<dbReference type="Proteomes" id="UP000092583">
    <property type="component" value="Unassembled WGS sequence"/>
</dbReference>
<proteinExistence type="predicted"/>
<reference evidence="2 3" key="1">
    <citation type="submission" date="2013-07" db="EMBL/GenBank/DDBJ databases">
        <title>The Genome Sequence of Kwoniella mangroviensis CBS10435.</title>
        <authorList>
            <consortium name="The Broad Institute Genome Sequencing Platform"/>
            <person name="Cuomo C."/>
            <person name="Litvintseva A."/>
            <person name="Chen Y."/>
            <person name="Heitman J."/>
            <person name="Sun S."/>
            <person name="Springer D."/>
            <person name="Dromer F."/>
            <person name="Young S.K."/>
            <person name="Zeng Q."/>
            <person name="Gargeya S."/>
            <person name="Fitzgerald M."/>
            <person name="Abouelleil A."/>
            <person name="Alvarado L."/>
            <person name="Berlin A.M."/>
            <person name="Chapman S.B."/>
            <person name="Dewar J."/>
            <person name="Goldberg J."/>
            <person name="Griggs A."/>
            <person name="Gujja S."/>
            <person name="Hansen M."/>
            <person name="Howarth C."/>
            <person name="Imamovic A."/>
            <person name="Larimer J."/>
            <person name="McCowan C."/>
            <person name="Murphy C."/>
            <person name="Pearson M."/>
            <person name="Priest M."/>
            <person name="Roberts A."/>
            <person name="Saif S."/>
            <person name="Shea T."/>
            <person name="Sykes S."/>
            <person name="Wortman J."/>
            <person name="Nusbaum C."/>
            <person name="Birren B."/>
        </authorList>
    </citation>
    <scope>NUCLEOTIDE SEQUENCE [LARGE SCALE GENOMIC DNA]</scope>
    <source>
        <strain evidence="2 3">CBS 10435</strain>
    </source>
</reference>
<feature type="compositionally biased region" description="Polar residues" evidence="1">
    <location>
        <begin position="115"/>
        <end position="128"/>
    </location>
</feature>
<sequence length="136" mass="15695">MMNRSRRYTEELSYEIERILAGQWSVNQGNDPVIYKGITDTIESICISSPDKITQESKSTHLPPEVAPTLASEIDVKVLNPESFMPFDPPVPKDWLRQQPYDKDEYKRFLANMEKPSSQTNQEDTSAYVQREPDLL</sequence>
<evidence type="ECO:0000313" key="3">
    <source>
        <dbReference type="Proteomes" id="UP000092583"/>
    </source>
</evidence>
<accession>A0A1B9IRZ2</accession>
<organism evidence="2 3">
    <name type="scientific">Kwoniella mangroviensis CBS 10435</name>
    <dbReference type="NCBI Taxonomy" id="1331196"/>
    <lineage>
        <taxon>Eukaryota</taxon>
        <taxon>Fungi</taxon>
        <taxon>Dikarya</taxon>
        <taxon>Basidiomycota</taxon>
        <taxon>Agaricomycotina</taxon>
        <taxon>Tremellomycetes</taxon>
        <taxon>Tremellales</taxon>
        <taxon>Cryptococcaceae</taxon>
        <taxon>Kwoniella</taxon>
    </lineage>
</organism>
<dbReference type="AlphaFoldDB" id="A0A1B9IRZ2"/>
<evidence type="ECO:0000256" key="1">
    <source>
        <dbReference type="SAM" id="MobiDB-lite"/>
    </source>
</evidence>
<dbReference type="EMBL" id="KI669462">
    <property type="protein sequence ID" value="OCF58289.1"/>
    <property type="molecule type" value="Genomic_DNA"/>
</dbReference>
<protein>
    <submittedName>
        <fullName evidence="2">Uncharacterized protein</fullName>
    </submittedName>
</protein>
<name>A0A1B9IRZ2_9TREE</name>
<reference evidence="3" key="2">
    <citation type="submission" date="2013-12" db="EMBL/GenBank/DDBJ databases">
        <title>Evolution of pathogenesis and genome organization in the Tremellales.</title>
        <authorList>
            <person name="Cuomo C."/>
            <person name="Litvintseva A."/>
            <person name="Heitman J."/>
            <person name="Chen Y."/>
            <person name="Sun S."/>
            <person name="Springer D."/>
            <person name="Dromer F."/>
            <person name="Young S."/>
            <person name="Zeng Q."/>
            <person name="Chapman S."/>
            <person name="Gujja S."/>
            <person name="Saif S."/>
            <person name="Birren B."/>
        </authorList>
    </citation>
    <scope>NUCLEOTIDE SEQUENCE [LARGE SCALE GENOMIC DNA]</scope>
    <source>
        <strain evidence="3">CBS 10435</strain>
    </source>
</reference>
<feature type="region of interest" description="Disordered" evidence="1">
    <location>
        <begin position="110"/>
        <end position="136"/>
    </location>
</feature>
<gene>
    <name evidence="2" type="ORF">L486_04320</name>
</gene>
<evidence type="ECO:0000313" key="2">
    <source>
        <dbReference type="EMBL" id="OCF58289.1"/>
    </source>
</evidence>